<dbReference type="CDD" id="cd09992">
    <property type="entry name" value="HDAC_classII"/>
    <property type="match status" value="1"/>
</dbReference>
<keyword evidence="4" id="KW-1185">Reference proteome</keyword>
<comment type="caution">
    <text evidence="3">The sequence shown here is derived from an EMBL/GenBank/DDBJ whole genome shotgun (WGS) entry which is preliminary data.</text>
</comment>
<dbReference type="RefSeq" id="WP_284057635.1">
    <property type="nucleotide sequence ID" value="NZ_JAMSLR010000008.1"/>
</dbReference>
<sequence>MPTDLITSDRFLLHETYGHPERPERLRAIQERLRQAKLLEGRAVLEPEPASVETLALIHDRAYIAEIEAFARAGGGWLDPDTYVCRESYEVALLAVGAAVQAVDRVVDGQSRRVFALVRPPGHHAEPRRAMGFCLFNNIAVAAQYALVCRGLSRVAILDWDVHHGNGTQTAFYETDTVLFISLHQWPLYPGTGRGDEIGRGRGFGYTLNLPLRPGTGDEGYLELFDQVIGPRLAQYRPELLLVSAGFDAHRLDPLASMDVTEFGFAGMAVRARRWADELCGGRLALVLEGGYNLTALAASVEATLRALDDPGPDGSPE</sequence>
<dbReference type="SUPFAM" id="SSF52768">
    <property type="entry name" value="Arginase/deacetylase"/>
    <property type="match status" value="1"/>
</dbReference>
<dbReference type="Proteomes" id="UP001165306">
    <property type="component" value="Unassembled WGS sequence"/>
</dbReference>
<gene>
    <name evidence="3" type="ORF">NET02_11905</name>
</gene>
<name>A0AA42BDL0_9BACT</name>
<organism evidence="3 4">
    <name type="scientific">Thermalbibacter longus</name>
    <dbReference type="NCBI Taxonomy" id="2951981"/>
    <lineage>
        <taxon>Bacteria</taxon>
        <taxon>Pseudomonadati</taxon>
        <taxon>Thermomicrobiota</taxon>
        <taxon>Thermomicrobia</taxon>
        <taxon>Thermomicrobiales</taxon>
        <taxon>Thermomicrobiaceae</taxon>
        <taxon>Thermalbibacter</taxon>
    </lineage>
</organism>
<evidence type="ECO:0000259" key="2">
    <source>
        <dbReference type="Pfam" id="PF00850"/>
    </source>
</evidence>
<dbReference type="Gene3D" id="3.40.800.20">
    <property type="entry name" value="Histone deacetylase domain"/>
    <property type="match status" value="1"/>
</dbReference>
<dbReference type="Pfam" id="PF00850">
    <property type="entry name" value="Hist_deacetyl"/>
    <property type="match status" value="1"/>
</dbReference>
<dbReference type="AlphaFoldDB" id="A0AA42BDL0"/>
<evidence type="ECO:0000313" key="4">
    <source>
        <dbReference type="Proteomes" id="UP001165306"/>
    </source>
</evidence>
<dbReference type="InterPro" id="IPR023801">
    <property type="entry name" value="His_deacetylse_dom"/>
</dbReference>
<evidence type="ECO:0000256" key="1">
    <source>
        <dbReference type="ARBA" id="ARBA00005947"/>
    </source>
</evidence>
<dbReference type="PRINTS" id="PR01270">
    <property type="entry name" value="HDASUPER"/>
</dbReference>
<dbReference type="InterPro" id="IPR000286">
    <property type="entry name" value="HDACs"/>
</dbReference>
<reference evidence="3" key="1">
    <citation type="submission" date="2022-06" db="EMBL/GenBank/DDBJ databases">
        <title>CFH 74404 Thermomicrobiaceae sp.</title>
        <authorList>
            <person name="Ming H."/>
            <person name="Li W.-J."/>
            <person name="Zhao Z."/>
        </authorList>
    </citation>
    <scope>NUCLEOTIDE SEQUENCE</scope>
    <source>
        <strain evidence="3">CFH 74404</strain>
    </source>
</reference>
<dbReference type="PANTHER" id="PTHR10625:SF10">
    <property type="entry name" value="HISTONE DEACETYLASE HDAC1"/>
    <property type="match status" value="1"/>
</dbReference>
<dbReference type="EMBL" id="JAMSLR010000008">
    <property type="protein sequence ID" value="MCM8749853.1"/>
    <property type="molecule type" value="Genomic_DNA"/>
</dbReference>
<feature type="domain" description="Histone deacetylase" evidence="2">
    <location>
        <begin position="19"/>
        <end position="308"/>
    </location>
</feature>
<comment type="similarity">
    <text evidence="1">Belongs to the histone deacetylase family.</text>
</comment>
<proteinExistence type="inferred from homology"/>
<dbReference type="GO" id="GO:0004407">
    <property type="term" value="F:histone deacetylase activity"/>
    <property type="evidence" value="ECO:0007669"/>
    <property type="project" value="TreeGrafter"/>
</dbReference>
<dbReference type="GO" id="GO:0040029">
    <property type="term" value="P:epigenetic regulation of gene expression"/>
    <property type="evidence" value="ECO:0007669"/>
    <property type="project" value="TreeGrafter"/>
</dbReference>
<evidence type="ECO:0000313" key="3">
    <source>
        <dbReference type="EMBL" id="MCM8749853.1"/>
    </source>
</evidence>
<dbReference type="PANTHER" id="PTHR10625">
    <property type="entry name" value="HISTONE DEACETYLASE HDAC1-RELATED"/>
    <property type="match status" value="1"/>
</dbReference>
<accession>A0AA42BDL0</accession>
<protein>
    <submittedName>
        <fullName evidence="3">Histone deacetylase</fullName>
    </submittedName>
</protein>
<dbReference type="InterPro" id="IPR037138">
    <property type="entry name" value="His_deacetylse_dom_sf"/>
</dbReference>
<dbReference type="InterPro" id="IPR023696">
    <property type="entry name" value="Ureohydrolase_dom_sf"/>
</dbReference>